<keyword evidence="1" id="KW-0560">Oxidoreductase</keyword>
<evidence type="ECO:0000313" key="6">
    <source>
        <dbReference type="Proteomes" id="UP000663889"/>
    </source>
</evidence>
<evidence type="ECO:0000256" key="1">
    <source>
        <dbReference type="ARBA" id="ARBA00023002"/>
    </source>
</evidence>
<dbReference type="Pfam" id="PF03807">
    <property type="entry name" value="F420_oxidored"/>
    <property type="match status" value="1"/>
</dbReference>
<feature type="transmembrane region" description="Helical" evidence="2">
    <location>
        <begin position="235"/>
        <end position="258"/>
    </location>
</feature>
<evidence type="ECO:0000256" key="2">
    <source>
        <dbReference type="SAM" id="Phobius"/>
    </source>
</evidence>
<accession>A0A814WGZ7</accession>
<comment type="caution">
    <text evidence="5">The sequence shown here is derived from an EMBL/GenBank/DDBJ whole genome shotgun (WGS) entry which is preliminary data.</text>
</comment>
<feature type="transmembrane region" description="Helical" evidence="2">
    <location>
        <begin position="194"/>
        <end position="215"/>
    </location>
</feature>
<protein>
    <recommendedName>
        <fullName evidence="4">Pyrroline-5-carboxylate reductase catalytic N-terminal domain-containing protein</fullName>
    </recommendedName>
</protein>
<dbReference type="PANTHER" id="PTHR14239">
    <property type="entry name" value="DUDULIN-RELATED"/>
    <property type="match status" value="1"/>
</dbReference>
<dbReference type="InterPro" id="IPR036291">
    <property type="entry name" value="NAD(P)-bd_dom_sf"/>
</dbReference>
<evidence type="ECO:0000313" key="5">
    <source>
        <dbReference type="EMBL" id="CAF1201326.1"/>
    </source>
</evidence>
<dbReference type="Proteomes" id="UP000663889">
    <property type="component" value="Unassembled WGS sequence"/>
</dbReference>
<feature type="transmembrane region" description="Helical" evidence="2">
    <location>
        <begin position="403"/>
        <end position="429"/>
    </location>
</feature>
<name>A0A814WGZ7_9BILA</name>
<feature type="transmembrane region" description="Helical" evidence="2">
    <location>
        <begin position="375"/>
        <end position="397"/>
    </location>
</feature>
<dbReference type="Gene3D" id="3.40.50.720">
    <property type="entry name" value="NAD(P)-binding Rossmann-like Domain"/>
    <property type="match status" value="1"/>
</dbReference>
<sequence>MHRNQCIGIVGCGDMGFALANRLFLCGFTVVMGSRYPDKRNGTQYEIVSIVECIRRSSVIFIAIHPEHYIDSLVSHIEHEPLLFNGKILIDLSNQTCKKLNLNDSSNAEQLQTAIPNAFVVKAFNNISSFAMESTTAGESRNIFVASDHLTAKNKIITLAREMNFGSFDVGSLRAARHLENDTQSLFPEWQIPIIVTLVVLSIWLIYTLCMEYVSTHTTSWNQLFLNITNKTLCASAITMLAIVYMPSNLACIFQLAYGTRELQFPIWLDRWLLRRKQLGILTFAIALSHSIMTLILMTPAYYSTWFHPVEIIISTIQNQTRFVVESGLMTAKGELASLLGILTQLCMTILAVASIPAVGNLLNWREWRFVQSKLGIVTLLLAIGHVVAMALPRWIAVGVTKAFYNLGLLCLYFPLLTLLLKFIFWLPCFSRRLHRIRRGENTKKTIQPKQIA</sequence>
<feature type="signal peptide" evidence="3">
    <location>
        <begin position="1"/>
        <end position="20"/>
    </location>
</feature>
<gene>
    <name evidence="5" type="ORF">SEV965_LOCUS21160</name>
</gene>
<dbReference type="GO" id="GO:0008823">
    <property type="term" value="F:cupric reductase (NADH) activity"/>
    <property type="evidence" value="ECO:0007669"/>
    <property type="project" value="TreeGrafter"/>
</dbReference>
<organism evidence="5 6">
    <name type="scientific">Rotaria sordida</name>
    <dbReference type="NCBI Taxonomy" id="392033"/>
    <lineage>
        <taxon>Eukaryota</taxon>
        <taxon>Metazoa</taxon>
        <taxon>Spiralia</taxon>
        <taxon>Gnathifera</taxon>
        <taxon>Rotifera</taxon>
        <taxon>Eurotatoria</taxon>
        <taxon>Bdelloidea</taxon>
        <taxon>Philodinida</taxon>
        <taxon>Philodinidae</taxon>
        <taxon>Rotaria</taxon>
    </lineage>
</organism>
<dbReference type="InterPro" id="IPR051267">
    <property type="entry name" value="STEAP_metalloreductase"/>
</dbReference>
<evidence type="ECO:0000256" key="3">
    <source>
        <dbReference type="SAM" id="SignalP"/>
    </source>
</evidence>
<dbReference type="SUPFAM" id="SSF51735">
    <property type="entry name" value="NAD(P)-binding Rossmann-fold domains"/>
    <property type="match status" value="1"/>
</dbReference>
<feature type="chain" id="PRO_5032659419" description="Pyrroline-5-carboxylate reductase catalytic N-terminal domain-containing protein" evidence="3">
    <location>
        <begin position="21"/>
        <end position="453"/>
    </location>
</feature>
<feature type="transmembrane region" description="Helical" evidence="2">
    <location>
        <begin position="336"/>
        <end position="363"/>
    </location>
</feature>
<dbReference type="EMBL" id="CAJNOU010001418">
    <property type="protein sequence ID" value="CAF1201326.1"/>
    <property type="molecule type" value="Genomic_DNA"/>
</dbReference>
<dbReference type="GO" id="GO:0005768">
    <property type="term" value="C:endosome"/>
    <property type="evidence" value="ECO:0007669"/>
    <property type="project" value="TreeGrafter"/>
</dbReference>
<keyword evidence="2" id="KW-0472">Membrane</keyword>
<dbReference type="GO" id="GO:0015677">
    <property type="term" value="P:copper ion import"/>
    <property type="evidence" value="ECO:0007669"/>
    <property type="project" value="TreeGrafter"/>
</dbReference>
<keyword evidence="2" id="KW-1133">Transmembrane helix</keyword>
<dbReference type="InterPro" id="IPR028939">
    <property type="entry name" value="P5C_Rdtase_cat_N"/>
</dbReference>
<keyword evidence="3" id="KW-0732">Signal</keyword>
<proteinExistence type="predicted"/>
<reference evidence="5" key="1">
    <citation type="submission" date="2021-02" db="EMBL/GenBank/DDBJ databases">
        <authorList>
            <person name="Nowell W R."/>
        </authorList>
    </citation>
    <scope>NUCLEOTIDE SEQUENCE</scope>
</reference>
<dbReference type="AlphaFoldDB" id="A0A814WGZ7"/>
<feature type="transmembrane region" description="Helical" evidence="2">
    <location>
        <begin position="279"/>
        <end position="303"/>
    </location>
</feature>
<dbReference type="GO" id="GO:0005886">
    <property type="term" value="C:plasma membrane"/>
    <property type="evidence" value="ECO:0007669"/>
    <property type="project" value="TreeGrafter"/>
</dbReference>
<feature type="domain" description="Pyrroline-5-carboxylate reductase catalytic N-terminal" evidence="4">
    <location>
        <begin position="7"/>
        <end position="94"/>
    </location>
</feature>
<dbReference type="PANTHER" id="PTHR14239:SF0">
    <property type="entry name" value="F420-DEPENDENT NADP REDUCTASE"/>
    <property type="match status" value="1"/>
</dbReference>
<keyword evidence="2" id="KW-0812">Transmembrane</keyword>
<evidence type="ECO:0000259" key="4">
    <source>
        <dbReference type="Pfam" id="PF03807"/>
    </source>
</evidence>
<dbReference type="GO" id="GO:0052851">
    <property type="term" value="F:ferric-chelate reductase (NADPH) activity"/>
    <property type="evidence" value="ECO:0007669"/>
    <property type="project" value="TreeGrafter"/>
</dbReference>